<gene>
    <name evidence="2" type="ORF">CRP01_27210</name>
</gene>
<accession>A0A2D0N4R5</accession>
<reference evidence="2 3" key="1">
    <citation type="submission" date="2017-10" db="EMBL/GenBank/DDBJ databases">
        <title>The draft genome sequence of Lewinella nigricans NBRC 102662.</title>
        <authorList>
            <person name="Wang K."/>
        </authorList>
    </citation>
    <scope>NUCLEOTIDE SEQUENCE [LARGE SCALE GENOMIC DNA]</scope>
    <source>
        <strain evidence="2 3">NBRC 102662</strain>
    </source>
</reference>
<feature type="chain" id="PRO_5012700191" description="Nuclear transport factor 2 family protein" evidence="1">
    <location>
        <begin position="23"/>
        <end position="157"/>
    </location>
</feature>
<dbReference type="SUPFAM" id="SSF54427">
    <property type="entry name" value="NTF2-like"/>
    <property type="match status" value="1"/>
</dbReference>
<protein>
    <recommendedName>
        <fullName evidence="4">Nuclear transport factor 2 family protein</fullName>
    </recommendedName>
</protein>
<name>A0A2D0N4R5_FLAN2</name>
<evidence type="ECO:0000313" key="3">
    <source>
        <dbReference type="Proteomes" id="UP000223913"/>
    </source>
</evidence>
<keyword evidence="3" id="KW-1185">Reference proteome</keyword>
<dbReference type="EMBL" id="PDUD01000032">
    <property type="protein sequence ID" value="PHN03376.1"/>
    <property type="molecule type" value="Genomic_DNA"/>
</dbReference>
<feature type="signal peptide" evidence="1">
    <location>
        <begin position="1"/>
        <end position="22"/>
    </location>
</feature>
<dbReference type="InterPro" id="IPR039437">
    <property type="entry name" value="FrzH/put_lumazine-bd"/>
</dbReference>
<evidence type="ECO:0000256" key="1">
    <source>
        <dbReference type="SAM" id="SignalP"/>
    </source>
</evidence>
<dbReference type="Gene3D" id="3.10.450.50">
    <property type="match status" value="1"/>
</dbReference>
<dbReference type="Pfam" id="PF12893">
    <property type="entry name" value="Lumazine_bd_2"/>
    <property type="match status" value="1"/>
</dbReference>
<proteinExistence type="predicted"/>
<dbReference type="Proteomes" id="UP000223913">
    <property type="component" value="Unassembled WGS sequence"/>
</dbReference>
<organism evidence="2 3">
    <name type="scientific">Flavilitoribacter nigricans (strain ATCC 23147 / DSM 23189 / NBRC 102662 / NCIMB 1420 / SS-2)</name>
    <name type="common">Lewinella nigricans</name>
    <dbReference type="NCBI Taxonomy" id="1122177"/>
    <lineage>
        <taxon>Bacteria</taxon>
        <taxon>Pseudomonadati</taxon>
        <taxon>Bacteroidota</taxon>
        <taxon>Saprospiria</taxon>
        <taxon>Saprospirales</taxon>
        <taxon>Lewinellaceae</taxon>
        <taxon>Flavilitoribacter</taxon>
    </lineage>
</organism>
<evidence type="ECO:0008006" key="4">
    <source>
        <dbReference type="Google" id="ProtNLM"/>
    </source>
</evidence>
<dbReference type="RefSeq" id="WP_099153213.1">
    <property type="nucleotide sequence ID" value="NZ_PDUD01000032.1"/>
</dbReference>
<keyword evidence="1" id="KW-0732">Signal</keyword>
<sequence>MNFKTILITLALFIVANFTLSAQSETEEAVLAPIHKLFDGMRAGDSSMVRAAFHPTARLQTTFTDKEGKPQIQTADLEKFITNIGTPHEQVYDEQIWGYEVMIEDNLATVWTPYTFYLGERMSHCGVNAFQVAKTEDGWKILQITDTRKKENCQEKE</sequence>
<dbReference type="OrthoDB" id="117186at2"/>
<dbReference type="InterPro" id="IPR032710">
    <property type="entry name" value="NTF2-like_dom_sf"/>
</dbReference>
<dbReference type="AlphaFoldDB" id="A0A2D0N4R5"/>
<evidence type="ECO:0000313" key="2">
    <source>
        <dbReference type="EMBL" id="PHN03376.1"/>
    </source>
</evidence>
<comment type="caution">
    <text evidence="2">The sequence shown here is derived from an EMBL/GenBank/DDBJ whole genome shotgun (WGS) entry which is preliminary data.</text>
</comment>